<dbReference type="PANTHER" id="PTHR37984:SF11">
    <property type="entry name" value="INTEGRASE CATALYTIC DOMAIN-CONTAINING PROTEIN"/>
    <property type="match status" value="1"/>
</dbReference>
<dbReference type="InterPro" id="IPR043502">
    <property type="entry name" value="DNA/RNA_pol_sf"/>
</dbReference>
<feature type="domain" description="Reverse transcriptase" evidence="4">
    <location>
        <begin position="588"/>
        <end position="766"/>
    </location>
</feature>
<feature type="compositionally biased region" description="Low complexity" evidence="3">
    <location>
        <begin position="323"/>
        <end position="340"/>
    </location>
</feature>
<evidence type="ECO:0000256" key="2">
    <source>
        <dbReference type="SAM" id="Coils"/>
    </source>
</evidence>
<dbReference type="GeneID" id="127751705"/>
<dbReference type="FunFam" id="3.30.420.10:FF:000063">
    <property type="entry name" value="Retrovirus-related Pol polyprotein from transposon 297-like Protein"/>
    <property type="match status" value="1"/>
</dbReference>
<gene>
    <name evidence="7" type="primary">LOC127751705</name>
</gene>
<dbReference type="Pfam" id="PF00078">
    <property type="entry name" value="RVT_1"/>
    <property type="match status" value="1"/>
</dbReference>
<dbReference type="InterPro" id="IPR041577">
    <property type="entry name" value="RT_RNaseH_2"/>
</dbReference>
<dbReference type="OrthoDB" id="5978043at2759"/>
<feature type="region of interest" description="Disordered" evidence="3">
    <location>
        <begin position="295"/>
        <end position="365"/>
    </location>
</feature>
<dbReference type="FunFam" id="1.10.340.70:FF:000003">
    <property type="entry name" value="Protein CBG25708"/>
    <property type="match status" value="1"/>
</dbReference>
<dbReference type="InterPro" id="IPR041588">
    <property type="entry name" value="Integrase_H2C2"/>
</dbReference>
<dbReference type="GO" id="GO:0003676">
    <property type="term" value="F:nucleic acid binding"/>
    <property type="evidence" value="ECO:0007669"/>
    <property type="project" value="InterPro"/>
</dbReference>
<dbReference type="KEGG" id="foc:127751705"/>
<dbReference type="FunFam" id="3.30.70.270:FF:000026">
    <property type="entry name" value="Transposon Ty3-G Gag-Pol polyprotein"/>
    <property type="match status" value="1"/>
</dbReference>
<dbReference type="Gene3D" id="3.30.420.10">
    <property type="entry name" value="Ribonuclease H-like superfamily/Ribonuclease H"/>
    <property type="match status" value="1"/>
</dbReference>
<dbReference type="RefSeq" id="XP_052131635.1">
    <property type="nucleotide sequence ID" value="XM_052275675.1"/>
</dbReference>
<dbReference type="PROSITE" id="PS50878">
    <property type="entry name" value="RT_POL"/>
    <property type="match status" value="1"/>
</dbReference>
<evidence type="ECO:0000313" key="7">
    <source>
        <dbReference type="RefSeq" id="XP_052131635.1"/>
    </source>
</evidence>
<evidence type="ECO:0000256" key="3">
    <source>
        <dbReference type="SAM" id="MobiDB-lite"/>
    </source>
</evidence>
<dbReference type="Pfam" id="PF00665">
    <property type="entry name" value="rve"/>
    <property type="match status" value="1"/>
</dbReference>
<keyword evidence="6" id="KW-1185">Reference proteome</keyword>
<dbReference type="Pfam" id="PF17921">
    <property type="entry name" value="Integrase_H2C2"/>
    <property type="match status" value="1"/>
</dbReference>
<dbReference type="InterPro" id="IPR000477">
    <property type="entry name" value="RT_dom"/>
</dbReference>
<dbReference type="InterPro" id="IPR050951">
    <property type="entry name" value="Retrovirus_Pol_polyprotein"/>
</dbReference>
<organism evidence="6 7">
    <name type="scientific">Frankliniella occidentalis</name>
    <name type="common">Western flower thrips</name>
    <name type="synonym">Euthrips occidentalis</name>
    <dbReference type="NCBI Taxonomy" id="133901"/>
    <lineage>
        <taxon>Eukaryota</taxon>
        <taxon>Metazoa</taxon>
        <taxon>Ecdysozoa</taxon>
        <taxon>Arthropoda</taxon>
        <taxon>Hexapoda</taxon>
        <taxon>Insecta</taxon>
        <taxon>Pterygota</taxon>
        <taxon>Neoptera</taxon>
        <taxon>Paraneoptera</taxon>
        <taxon>Thysanoptera</taxon>
        <taxon>Terebrantia</taxon>
        <taxon>Thripoidea</taxon>
        <taxon>Thripidae</taxon>
        <taxon>Frankliniella</taxon>
    </lineage>
</organism>
<dbReference type="GO" id="GO:0015074">
    <property type="term" value="P:DNA integration"/>
    <property type="evidence" value="ECO:0007669"/>
    <property type="project" value="InterPro"/>
</dbReference>
<dbReference type="SUPFAM" id="SSF47353">
    <property type="entry name" value="Retrovirus capsid dimerization domain-like"/>
    <property type="match status" value="1"/>
</dbReference>
<dbReference type="EC" id="2.7.7.49" evidence="1"/>
<dbReference type="InterPro" id="IPR001584">
    <property type="entry name" value="Integrase_cat-core"/>
</dbReference>
<dbReference type="Pfam" id="PF17919">
    <property type="entry name" value="RT_RNaseH_2"/>
    <property type="match status" value="1"/>
</dbReference>
<dbReference type="SUPFAM" id="SSF50630">
    <property type="entry name" value="Acid proteases"/>
    <property type="match status" value="1"/>
</dbReference>
<evidence type="ECO:0000256" key="1">
    <source>
        <dbReference type="ARBA" id="ARBA00012493"/>
    </source>
</evidence>
<dbReference type="GO" id="GO:0042575">
    <property type="term" value="C:DNA polymerase complex"/>
    <property type="evidence" value="ECO:0007669"/>
    <property type="project" value="UniProtKB-ARBA"/>
</dbReference>
<proteinExistence type="predicted"/>
<evidence type="ECO:0000313" key="6">
    <source>
        <dbReference type="Proteomes" id="UP000504606"/>
    </source>
</evidence>
<sequence length="1373" mass="152586">MEGESAELLAANQEIARLNELVENLKILKRTADEELEETRLNHERWEQELIRQQNMPPGGSADTQVMFKLLQNIEILASNMAANKQPVYHFSDKQFPKFNIDKPTEWDRFESALTIAFSDVDGHALDDKQKRRILLQNAGDGRLFNLASDLLKSKKKDISTASFGEIITALRQFFKPKISPAAAYAKFTGLKQLSNEPALQFVARLQAAAADCSFEDKTSDLLLWQFVVGISNQSVQHHLLNTEEKLTFESAIGTVTTSETTSTHVRALQGTEYASGAAGGTSATTLAAVHHAGAAQQGYQQRGHGAHQGAAASSPSYNGKPQQQQSQHQNQQQQQQQKQKGCSVGAPSPVSVRATQEDPGAFPPHTAQLFRVGEAHLHTPPSPVSFPLEKFAGQCDPSSLRPSDPVIVHMELDGQPATMEVDNGATYTTMASGTYDLLWPHRPPYAPGQRPDLQPVEILLQPYLSSPVTAALGARAVRVRFRNIEATLPLVVVEGPSSLRTLMGRNWFPALGISVAGLNHLSPSVPADIQLHPALNQDPNTLGCYKGPPVQLDWDKTAAPKYLPARSVPYAIEDNVVDVINTLHRQGAISPTPYAPIGYATPVVIVHRPDGRIRMCGDYKSTVNKVLRPDRYPLPTADAAFAKIANATVFSKIDLDQAFTQVPVDDAAADLLTINTIRGLYRVHRLPFGISAASGIFQRLMTDLLAGLQGVVVLQDDILICGQDIPTHDERLRIVLDKVHNAGLRIRPNKCLFRTDAVVFLGFRVDIKGIHPVKDKVDAIRHFPSPRDKQQLQSFLGLVNFYDRYFPDKATRFEPLYRLLNKDTPWSWTEEHETAVKYVKDILLSDQVLDYYDPKKPICMSVDASDYGVSAVLAHIYPDGLERPVASASRTLTPAERRYDTFNKEATALLFGITKFHKYIYGKSGLIIYTDHKPLVGFFKPHAPTPEHISPRLLRWSVIMGSYDYQIVHRAGKKNGNADAFSRLPLPHQDDDVIPEAAGIHLLELSSGCPVNNKEVLDATVGDPVLLAVHEAVYTGHWPTPLPAVLQPYHNVKTELTTLDTLVLRGDRVVIPEALRERVLNSLHAAHHGMTRMKDVAYSFVWWPGLHTQIVELVKTCPICQEHQRNPHCTYKSWPTPTGHWERVHIDYCVYHGQNYLVLVDAWSRWPEVIPVSTLTAAELIRHVRNIFAAHGVPRLLVSDNGSQLVSQDFNNFLAHNGCKHLTSAPYFPQSNGLAERTVGSFKSILKKLDGEDCHAKTARALFAMRITPCSATGEPPAERVFHRRLRTPWDVIKPTDREAADDHDGPPTAVLAPGQHVSFRDHRPDHGKYSHGVIVESIGTQMYRLRDDDNVEHCNVCIANLLLQYIFVCVH</sequence>
<dbReference type="GO" id="GO:0003964">
    <property type="term" value="F:RNA-directed DNA polymerase activity"/>
    <property type="evidence" value="ECO:0007669"/>
    <property type="project" value="UniProtKB-EC"/>
</dbReference>
<dbReference type="CDD" id="cd01647">
    <property type="entry name" value="RT_LTR"/>
    <property type="match status" value="1"/>
</dbReference>
<dbReference type="Gene3D" id="1.10.340.70">
    <property type="match status" value="1"/>
</dbReference>
<dbReference type="Proteomes" id="UP000504606">
    <property type="component" value="Unplaced"/>
</dbReference>
<evidence type="ECO:0000259" key="5">
    <source>
        <dbReference type="PROSITE" id="PS50994"/>
    </source>
</evidence>
<evidence type="ECO:0000259" key="4">
    <source>
        <dbReference type="PROSITE" id="PS50878"/>
    </source>
</evidence>
<dbReference type="InterPro" id="IPR043128">
    <property type="entry name" value="Rev_trsase/Diguanyl_cyclase"/>
</dbReference>
<dbReference type="CDD" id="cd09274">
    <property type="entry name" value="RNase_HI_RT_Ty3"/>
    <property type="match status" value="1"/>
</dbReference>
<dbReference type="InterPro" id="IPR012337">
    <property type="entry name" value="RNaseH-like_sf"/>
</dbReference>
<dbReference type="PANTHER" id="PTHR37984">
    <property type="entry name" value="PROTEIN CBG26694"/>
    <property type="match status" value="1"/>
</dbReference>
<dbReference type="Gene3D" id="3.10.10.10">
    <property type="entry name" value="HIV Type 1 Reverse Transcriptase, subunit A, domain 1"/>
    <property type="match status" value="1"/>
</dbReference>
<name>A0A9C6X9M1_FRAOC</name>
<dbReference type="Gene3D" id="3.30.70.270">
    <property type="match status" value="2"/>
</dbReference>
<feature type="coiled-coil region" evidence="2">
    <location>
        <begin position="1"/>
        <end position="56"/>
    </location>
</feature>
<dbReference type="InterPro" id="IPR021109">
    <property type="entry name" value="Peptidase_aspartic_dom_sf"/>
</dbReference>
<feature type="compositionally biased region" description="Low complexity" evidence="3">
    <location>
        <begin position="295"/>
        <end position="313"/>
    </location>
</feature>
<accession>A0A9C6X9M1</accession>
<protein>
    <recommendedName>
        <fullName evidence="1">RNA-directed DNA polymerase</fullName>
        <ecNumber evidence="1">2.7.7.49</ecNumber>
    </recommendedName>
</protein>
<dbReference type="InterPro" id="IPR036397">
    <property type="entry name" value="RNaseH_sf"/>
</dbReference>
<dbReference type="SUPFAM" id="SSF56672">
    <property type="entry name" value="DNA/RNA polymerases"/>
    <property type="match status" value="1"/>
</dbReference>
<dbReference type="PROSITE" id="PS50994">
    <property type="entry name" value="INTEGRASE"/>
    <property type="match status" value="1"/>
</dbReference>
<keyword evidence="2" id="KW-0175">Coiled coil</keyword>
<dbReference type="SUPFAM" id="SSF53098">
    <property type="entry name" value="Ribonuclease H-like"/>
    <property type="match status" value="1"/>
</dbReference>
<feature type="domain" description="Integrase catalytic" evidence="5">
    <location>
        <begin position="1132"/>
        <end position="1286"/>
    </location>
</feature>
<reference evidence="7" key="1">
    <citation type="submission" date="2025-08" db="UniProtKB">
        <authorList>
            <consortium name="RefSeq"/>
        </authorList>
    </citation>
    <scope>IDENTIFICATION</scope>
    <source>
        <tissue evidence="7">Whole organism</tissue>
    </source>
</reference>